<feature type="region of interest" description="Disordered" evidence="1">
    <location>
        <begin position="145"/>
        <end position="165"/>
    </location>
</feature>
<name>A0ABY4Q791_9ACTN</name>
<keyword evidence="4" id="KW-1185">Reference proteome</keyword>
<dbReference type="Proteomes" id="UP000829992">
    <property type="component" value="Chromosome"/>
</dbReference>
<evidence type="ECO:0000313" key="4">
    <source>
        <dbReference type="Proteomes" id="UP000829992"/>
    </source>
</evidence>
<dbReference type="RefSeq" id="WP_249592445.1">
    <property type="nucleotide sequence ID" value="NZ_BAAAQL010000053.1"/>
</dbReference>
<reference evidence="3 4" key="1">
    <citation type="submission" date="2022-05" db="EMBL/GenBank/DDBJ databases">
        <authorList>
            <person name="Zhou X."/>
            <person name="Li K."/>
            <person name="Man Y."/>
        </authorList>
    </citation>
    <scope>NUCLEOTIDE SEQUENCE [LARGE SCALE GENOMIC DNA]</scope>
    <source>
        <strain evidence="3 4">MS405</strain>
    </source>
</reference>
<protein>
    <submittedName>
        <fullName evidence="3">SDR family oxidoreductase</fullName>
    </submittedName>
</protein>
<feature type="domain" description="Thioester reductase (TE)" evidence="2">
    <location>
        <begin position="8"/>
        <end position="256"/>
    </location>
</feature>
<sequence>MTNMEIALAGGASFLGPRLASELLSRGHRLTLLATRDPAVVRRRLLGRLALLGYPPQSVLDMSDQLDAVYVDPQAPHLGMGRGAYEALADRFDVVWHCPASPDFHQGCDFAGGVPAKGAHALLPLAASGERPTVFHQVSTVFAHGAQPPGTVRESGAARTSGNCRNRHERAHADADRYVHSYAADTGARAVVHRTGLLVTDMADQPELPRHGLAQIAAVAGRLLSTAEGGERLSLSLGVPGDPEARLNLLPVVAAARTMAQVTERAHEPGPQLMHVVHPRDTPISRITAAFEHLFPLRLLLRPTGSAHLPVDVRGIPQGLDAVLPYLRQRLSFDTGALDSLGVRVRAPRVTTEYLVRGMKGAAMQSAVPEGGPHVGVLSASV</sequence>
<dbReference type="EMBL" id="CP097289">
    <property type="protein sequence ID" value="UQT61113.1"/>
    <property type="molecule type" value="Genomic_DNA"/>
</dbReference>
<evidence type="ECO:0000259" key="2">
    <source>
        <dbReference type="Pfam" id="PF07993"/>
    </source>
</evidence>
<accession>A0ABY4Q791</accession>
<dbReference type="Pfam" id="PF07993">
    <property type="entry name" value="NAD_binding_4"/>
    <property type="match status" value="1"/>
</dbReference>
<gene>
    <name evidence="3" type="ORF">M4V62_41925</name>
</gene>
<proteinExistence type="predicted"/>
<dbReference type="InterPro" id="IPR013120">
    <property type="entry name" value="FAR_NAD-bd"/>
</dbReference>
<dbReference type="Gene3D" id="3.40.50.720">
    <property type="entry name" value="NAD(P)-binding Rossmann-like Domain"/>
    <property type="match status" value="1"/>
</dbReference>
<dbReference type="InterPro" id="IPR036291">
    <property type="entry name" value="NAD(P)-bd_dom_sf"/>
</dbReference>
<evidence type="ECO:0000256" key="1">
    <source>
        <dbReference type="SAM" id="MobiDB-lite"/>
    </source>
</evidence>
<evidence type="ECO:0000313" key="3">
    <source>
        <dbReference type="EMBL" id="UQT61113.1"/>
    </source>
</evidence>
<dbReference type="SUPFAM" id="SSF51735">
    <property type="entry name" value="NAD(P)-binding Rossmann-fold domains"/>
    <property type="match status" value="1"/>
</dbReference>
<organism evidence="3 4">
    <name type="scientific">Streptomyces durmitorensis</name>
    <dbReference type="NCBI Taxonomy" id="319947"/>
    <lineage>
        <taxon>Bacteria</taxon>
        <taxon>Bacillati</taxon>
        <taxon>Actinomycetota</taxon>
        <taxon>Actinomycetes</taxon>
        <taxon>Kitasatosporales</taxon>
        <taxon>Streptomycetaceae</taxon>
        <taxon>Streptomyces</taxon>
    </lineage>
</organism>